<reference evidence="1 2" key="1">
    <citation type="submission" date="2016-10" db="EMBL/GenBank/DDBJ databases">
        <authorList>
            <person name="de Groot N.N."/>
        </authorList>
    </citation>
    <scope>NUCLEOTIDE SEQUENCE [LARGE SCALE GENOMIC DNA]</scope>
    <source>
        <strain evidence="1 2">CPCC 202808</strain>
    </source>
</reference>
<sequence length="397" mass="44560">MRARWSDVRAERTRRSDRRSEPLVTTPVVVVAPNLIPHYRVPVFRELAANPLCRYHFWAGDGEPSASIKVAEADQIPNRAALRNYYLGPLLWQAGLLRMVARVRPDAVIFTGDMHILSVWLGAALCRVLRIRVLFWTHGWRRDEHGVRRLARLSFYRCAHRLLLYGTRAKAIGARTGYPEDRMTVIYNSIEGPDPSPARTAERPMPGAGQTSRTTIRLIMCSRLIPIRRADLLFEAMRLLGDRGVTTSLRLLGDGPDRPRLERLAEDLRVDVLFVGAAYDREVITAHHRQSDICVVPAWGGLAVIQGLLARVPVVIHSNPADHGPEAEEVVPGLTGELFSQGDPRDLAAAIERCAGWCEVDAPARAKAFDDIAERYSPSHQARLIDEACRTEIRHRP</sequence>
<dbReference type="EMBL" id="FOOI01000007">
    <property type="protein sequence ID" value="SFG61116.1"/>
    <property type="molecule type" value="Genomic_DNA"/>
</dbReference>
<evidence type="ECO:0000313" key="1">
    <source>
        <dbReference type="EMBL" id="SFG61116.1"/>
    </source>
</evidence>
<organism evidence="1 2">
    <name type="scientific">Actinopolymorpha cephalotaxi</name>
    <dbReference type="NCBI Taxonomy" id="504797"/>
    <lineage>
        <taxon>Bacteria</taxon>
        <taxon>Bacillati</taxon>
        <taxon>Actinomycetota</taxon>
        <taxon>Actinomycetes</taxon>
        <taxon>Propionibacteriales</taxon>
        <taxon>Actinopolymorphaceae</taxon>
        <taxon>Actinopolymorpha</taxon>
    </lineage>
</organism>
<proteinExistence type="predicted"/>
<dbReference type="PANTHER" id="PTHR12526">
    <property type="entry name" value="GLYCOSYLTRANSFERASE"/>
    <property type="match status" value="1"/>
</dbReference>
<dbReference type="OrthoDB" id="9802525at2"/>
<dbReference type="Gene3D" id="3.40.50.2000">
    <property type="entry name" value="Glycogen Phosphorylase B"/>
    <property type="match status" value="2"/>
</dbReference>
<dbReference type="SUPFAM" id="SSF53756">
    <property type="entry name" value="UDP-Glycosyltransferase/glycogen phosphorylase"/>
    <property type="match status" value="1"/>
</dbReference>
<dbReference type="AlphaFoldDB" id="A0A1I2TEW4"/>
<dbReference type="PANTHER" id="PTHR12526:SF638">
    <property type="entry name" value="SPORE COAT PROTEIN SA"/>
    <property type="match status" value="1"/>
</dbReference>
<dbReference type="Proteomes" id="UP000199052">
    <property type="component" value="Unassembled WGS sequence"/>
</dbReference>
<name>A0A1I2TEW4_9ACTN</name>
<dbReference type="STRING" id="504797.SAMN05421678_10777"/>
<dbReference type="Pfam" id="PF13692">
    <property type="entry name" value="Glyco_trans_1_4"/>
    <property type="match status" value="1"/>
</dbReference>
<evidence type="ECO:0000313" key="2">
    <source>
        <dbReference type="Proteomes" id="UP000199052"/>
    </source>
</evidence>
<dbReference type="GO" id="GO:0016757">
    <property type="term" value="F:glycosyltransferase activity"/>
    <property type="evidence" value="ECO:0007669"/>
    <property type="project" value="TreeGrafter"/>
</dbReference>
<protein>
    <submittedName>
        <fullName evidence="1">Glycosyltransferase involved in cell wall bisynthesis</fullName>
    </submittedName>
</protein>
<gene>
    <name evidence="1" type="ORF">SAMN05421678_10777</name>
</gene>
<dbReference type="CDD" id="cd03801">
    <property type="entry name" value="GT4_PimA-like"/>
    <property type="match status" value="1"/>
</dbReference>
<keyword evidence="1" id="KW-0808">Transferase</keyword>
<accession>A0A1I2TEW4</accession>